<accession>A0A6M3JNR6</accession>
<organism evidence="2">
    <name type="scientific">viral metagenome</name>
    <dbReference type="NCBI Taxonomy" id="1070528"/>
    <lineage>
        <taxon>unclassified sequences</taxon>
        <taxon>metagenomes</taxon>
        <taxon>organismal metagenomes</taxon>
    </lineage>
</organism>
<name>A0A6M3JNR6_9ZZZZ</name>
<evidence type="ECO:0000313" key="2">
    <source>
        <dbReference type="EMBL" id="QJA71573.1"/>
    </source>
</evidence>
<reference evidence="2" key="1">
    <citation type="submission" date="2020-03" db="EMBL/GenBank/DDBJ databases">
        <title>The deep terrestrial virosphere.</title>
        <authorList>
            <person name="Holmfeldt K."/>
            <person name="Nilsson E."/>
            <person name="Simone D."/>
            <person name="Lopez-Fernandez M."/>
            <person name="Wu X."/>
            <person name="de Brujin I."/>
            <person name="Lundin D."/>
            <person name="Andersson A."/>
            <person name="Bertilsson S."/>
            <person name="Dopson M."/>
        </authorList>
    </citation>
    <scope>NUCLEOTIDE SEQUENCE</scope>
    <source>
        <strain evidence="2">MM415A03136</strain>
        <strain evidence="1">MM415B01264</strain>
    </source>
</reference>
<sequence length="85" mass="9240">MRYYMTDRRFANTLSLAAACDGCLDDDEGITATEARNVIRGNRRMARDHARNNTYSECLGSTGISPACGVCGAPLADIPLELLAW</sequence>
<gene>
    <name evidence="2" type="ORF">MM415A03136_0002</name>
    <name evidence="1" type="ORF">MM415B01264_0017</name>
</gene>
<evidence type="ECO:0000313" key="1">
    <source>
        <dbReference type="EMBL" id="QJA59597.1"/>
    </source>
</evidence>
<dbReference type="EMBL" id="MT141883">
    <property type="protein sequence ID" value="QJA71573.1"/>
    <property type="molecule type" value="Genomic_DNA"/>
</dbReference>
<proteinExistence type="predicted"/>
<protein>
    <submittedName>
        <fullName evidence="2">Uncharacterized protein</fullName>
    </submittedName>
</protein>
<dbReference type="EMBL" id="MT141376">
    <property type="protein sequence ID" value="QJA59597.1"/>
    <property type="molecule type" value="Genomic_DNA"/>
</dbReference>
<dbReference type="AlphaFoldDB" id="A0A6M3JNR6"/>
<dbReference type="PROSITE" id="PS51257">
    <property type="entry name" value="PROKAR_LIPOPROTEIN"/>
    <property type="match status" value="1"/>
</dbReference>